<sequence>LNLNPPKVSLTSPSLTGKTGDVVKTAHFDMYSGDVKPLVELLKSIETGAVVLMASYDEPATKLNEEARKLIAELGSVSVKSLGFRDNWVFVGGKGASVHSNFEKYLKNDNAKNKYENWPELIEIQGCIPKYPE</sequence>
<keyword evidence="4" id="KW-0732">Signal</keyword>
<evidence type="ECO:0000256" key="4">
    <source>
        <dbReference type="ARBA" id="ARBA00022729"/>
    </source>
</evidence>
<dbReference type="Ensembl" id="ENSSLUT00000048368.1">
    <property type="protein sequence ID" value="ENSSLUP00000046926.1"/>
    <property type="gene ID" value="ENSSLUG00000020670.1"/>
</dbReference>
<reference evidence="9" key="1">
    <citation type="submission" date="2025-08" db="UniProtKB">
        <authorList>
            <consortium name="Ensembl"/>
        </authorList>
    </citation>
    <scope>IDENTIFICATION</scope>
</reference>
<evidence type="ECO:0000259" key="8">
    <source>
        <dbReference type="Pfam" id="PF15711"/>
    </source>
</evidence>
<evidence type="ECO:0000256" key="5">
    <source>
        <dbReference type="ARBA" id="ARBA00022734"/>
    </source>
</evidence>
<dbReference type="GeneTree" id="ENSGT00950000183004"/>
<evidence type="ECO:0000256" key="7">
    <source>
        <dbReference type="PROSITE-ProRule" id="PRU01375"/>
    </source>
</evidence>
<organism evidence="9 10">
    <name type="scientific">Sander lucioperca</name>
    <name type="common">Pike-perch</name>
    <name type="synonym">Perca lucioperca</name>
    <dbReference type="NCBI Taxonomy" id="283035"/>
    <lineage>
        <taxon>Eukaryota</taxon>
        <taxon>Metazoa</taxon>
        <taxon>Chordata</taxon>
        <taxon>Craniata</taxon>
        <taxon>Vertebrata</taxon>
        <taxon>Euteleostomi</taxon>
        <taxon>Actinopterygii</taxon>
        <taxon>Neopterygii</taxon>
        <taxon>Teleostei</taxon>
        <taxon>Neoteleostei</taxon>
        <taxon>Acanthomorphata</taxon>
        <taxon>Eupercaria</taxon>
        <taxon>Perciformes</taxon>
        <taxon>Percoidei</taxon>
        <taxon>Percidae</taxon>
        <taxon>Luciopercinae</taxon>
        <taxon>Sander</taxon>
    </lineage>
</organism>
<reference evidence="9" key="2">
    <citation type="submission" date="2025-09" db="UniProtKB">
        <authorList>
            <consortium name="Ensembl"/>
        </authorList>
    </citation>
    <scope>IDENTIFICATION</scope>
</reference>
<dbReference type="InterPro" id="IPR039477">
    <property type="entry name" value="ILEI/PANDER_dom"/>
</dbReference>
<dbReference type="GO" id="GO:0030246">
    <property type="term" value="F:carbohydrate binding"/>
    <property type="evidence" value="ECO:0007669"/>
    <property type="project" value="UniProtKB-UniRule"/>
</dbReference>
<name>A0A8C9ZZI8_SANLU</name>
<dbReference type="PANTHER" id="PTHR14592">
    <property type="entry name" value="UNCHARACTERIZED FAM3"/>
    <property type="match status" value="1"/>
</dbReference>
<evidence type="ECO:0000256" key="6">
    <source>
        <dbReference type="ARBA" id="ARBA00023157"/>
    </source>
</evidence>
<comment type="similarity">
    <text evidence="2">Belongs to the FAM3 family.</text>
</comment>
<evidence type="ECO:0000256" key="3">
    <source>
        <dbReference type="ARBA" id="ARBA00022525"/>
    </source>
</evidence>
<dbReference type="PROSITE" id="PS52031">
    <property type="entry name" value="GG_LECTIN"/>
    <property type="match status" value="1"/>
</dbReference>
<evidence type="ECO:0000256" key="1">
    <source>
        <dbReference type="ARBA" id="ARBA00004613"/>
    </source>
</evidence>
<accession>A0A8C9ZZI8</accession>
<comment type="subcellular location">
    <subcellularLocation>
        <location evidence="1">Secreted</location>
    </subcellularLocation>
</comment>
<dbReference type="InterPro" id="IPR039220">
    <property type="entry name" value="FAM3"/>
</dbReference>
<keyword evidence="10" id="KW-1185">Reference proteome</keyword>
<evidence type="ECO:0000313" key="9">
    <source>
        <dbReference type="Ensembl" id="ENSSLUP00000046926.1"/>
    </source>
</evidence>
<dbReference type="Proteomes" id="UP000694568">
    <property type="component" value="Unplaced"/>
</dbReference>
<evidence type="ECO:0000256" key="2">
    <source>
        <dbReference type="ARBA" id="ARBA00010905"/>
    </source>
</evidence>
<feature type="domain" description="ILEI/PANDER" evidence="8">
    <location>
        <begin position="16"/>
        <end position="96"/>
    </location>
</feature>
<protein>
    <recommendedName>
        <fullName evidence="8">ILEI/PANDER domain-containing protein</fullName>
    </recommendedName>
</protein>
<keyword evidence="6" id="KW-1015">Disulfide bond</keyword>
<dbReference type="GO" id="GO:0005576">
    <property type="term" value="C:extracellular region"/>
    <property type="evidence" value="ECO:0007669"/>
    <property type="project" value="UniProtKB-SubCell"/>
</dbReference>
<evidence type="ECO:0000313" key="10">
    <source>
        <dbReference type="Proteomes" id="UP000694568"/>
    </source>
</evidence>
<keyword evidence="5 7" id="KW-0430">Lectin</keyword>
<proteinExistence type="inferred from homology"/>
<dbReference type="Pfam" id="PF15711">
    <property type="entry name" value="ILEI"/>
    <property type="match status" value="1"/>
</dbReference>
<keyword evidence="3" id="KW-0964">Secreted</keyword>
<dbReference type="AlphaFoldDB" id="A0A8C9ZZI8"/>